<keyword evidence="2" id="KW-1185">Reference proteome</keyword>
<evidence type="ECO:0008006" key="3">
    <source>
        <dbReference type="Google" id="ProtNLM"/>
    </source>
</evidence>
<organism evidence="1 2">
    <name type="scientific">Durusdinium trenchii</name>
    <dbReference type="NCBI Taxonomy" id="1381693"/>
    <lineage>
        <taxon>Eukaryota</taxon>
        <taxon>Sar</taxon>
        <taxon>Alveolata</taxon>
        <taxon>Dinophyceae</taxon>
        <taxon>Suessiales</taxon>
        <taxon>Symbiodiniaceae</taxon>
        <taxon>Durusdinium</taxon>
    </lineage>
</organism>
<name>A0ABP0JYY2_9DINO</name>
<proteinExistence type="predicted"/>
<gene>
    <name evidence="1" type="ORF">CCMP2556_LOCUS13765</name>
</gene>
<evidence type="ECO:0000313" key="2">
    <source>
        <dbReference type="Proteomes" id="UP001642484"/>
    </source>
</evidence>
<dbReference type="Proteomes" id="UP001642484">
    <property type="component" value="Unassembled WGS sequence"/>
</dbReference>
<protein>
    <recommendedName>
        <fullName evidence="3">HEAT repeat-containing protein 1</fullName>
    </recommendedName>
</protein>
<comment type="caution">
    <text evidence="1">The sequence shown here is derived from an EMBL/GenBank/DDBJ whole genome shotgun (WGS) entry which is preliminary data.</text>
</comment>
<reference evidence="1 2" key="1">
    <citation type="submission" date="2024-02" db="EMBL/GenBank/DDBJ databases">
        <authorList>
            <person name="Chen Y."/>
            <person name="Shah S."/>
            <person name="Dougan E. K."/>
            <person name="Thang M."/>
            <person name="Chan C."/>
        </authorList>
    </citation>
    <scope>NUCLEOTIDE SEQUENCE [LARGE SCALE GENOMIC DNA]</scope>
</reference>
<accession>A0ABP0JYY2</accession>
<dbReference type="EMBL" id="CAXAMN010006925">
    <property type="protein sequence ID" value="CAK9019694.1"/>
    <property type="molecule type" value="Genomic_DNA"/>
</dbReference>
<sequence>MSQGPAAQLLRDAAAAPSRRELWRRALAALPTQGQDDSTQELAAADALRRHLQHRGAPLPALLNQRLQSANGNHLSQAAKAYATLRVRDRPVLVALQRRTAELVHDSRLWGQSLAELLDSFGKLAGRGEASGQRAQNAQAEVEAISMAWKGLARNVGDRFVHSAREMRLIDIAVGLGGLARLGAHAKVLQPLQKHVLAALQDPTGSTGGDIPSERKPLDPRHVATLIASYATCARLGHRDDAVLEAAGSALERCCRQGRDLAAGWLLPFIKSLATHLRPAPPSLVRVIEVSLPKVVRNLTVPQLEVVVQSLAFISGLSNTNSLGVRLGDACLAAPLTALDTPALVGAMRSALALGHHAPGFWAPVLYEAKRRVEAPEVWVAADVANAALLAARVAARDAKKQEVAMVEVPNAAAPPALALLHALWTLALQRMRDFEPRALGILAMAMMKSDQENGTVFAAISHRSLELYESGAIFNSLDICQLLVALAHFRYRDELLLKVLASRLEESFEGYDSKARDIAMWSFSILGGVPGGKERYPHLVECLLEYELSKGKSTELTEGHLSAVEIMPHEIPQTAPG</sequence>
<evidence type="ECO:0000313" key="1">
    <source>
        <dbReference type="EMBL" id="CAK9019694.1"/>
    </source>
</evidence>